<dbReference type="OrthoDB" id="184880at2759"/>
<accession>A0A4Q4PX12</accession>
<dbReference type="AlphaFoldDB" id="A0A4Q4PX12"/>
<organism evidence="1 2">
    <name type="scientific">Alternaria arborescens</name>
    <dbReference type="NCBI Taxonomy" id="156630"/>
    <lineage>
        <taxon>Eukaryota</taxon>
        <taxon>Fungi</taxon>
        <taxon>Dikarya</taxon>
        <taxon>Ascomycota</taxon>
        <taxon>Pezizomycotina</taxon>
        <taxon>Dothideomycetes</taxon>
        <taxon>Pleosporomycetidae</taxon>
        <taxon>Pleosporales</taxon>
        <taxon>Pleosporineae</taxon>
        <taxon>Pleosporaceae</taxon>
        <taxon>Alternaria</taxon>
        <taxon>Alternaria sect. Alternaria</taxon>
    </lineage>
</organism>
<evidence type="ECO:0000313" key="1">
    <source>
        <dbReference type="EMBL" id="RYO26733.1"/>
    </source>
</evidence>
<name>A0A4Q4PX12_9PLEO</name>
<dbReference type="Proteomes" id="UP000293823">
    <property type="component" value="Unassembled WGS sequence"/>
</dbReference>
<evidence type="ECO:0008006" key="3">
    <source>
        <dbReference type="Google" id="ProtNLM"/>
    </source>
</evidence>
<protein>
    <recommendedName>
        <fullName evidence="3">Methyltransferase type 11 domain-containing protein</fullName>
    </recommendedName>
</protein>
<keyword evidence="2" id="KW-1185">Reference proteome</keyword>
<proteinExistence type="predicted"/>
<gene>
    <name evidence="1" type="ORF">AA0113_g12407</name>
</gene>
<reference evidence="2" key="1">
    <citation type="journal article" date="2019" name="bioRxiv">
        <title>Genomics, evolutionary history and diagnostics of the Alternaria alternata species group including apple and Asian pear pathotypes.</title>
        <authorList>
            <person name="Armitage A.D."/>
            <person name="Cockerton H.M."/>
            <person name="Sreenivasaprasad S."/>
            <person name="Woodhall J.W."/>
            <person name="Lane C.R."/>
            <person name="Harrison R.J."/>
            <person name="Clarkson J.P."/>
        </authorList>
    </citation>
    <scope>NUCLEOTIDE SEQUENCE [LARGE SCALE GENOMIC DNA]</scope>
    <source>
        <strain evidence="2">RGR 97.0016</strain>
    </source>
</reference>
<comment type="caution">
    <text evidence="1">The sequence shown here is derived from an EMBL/GenBank/DDBJ whole genome shotgun (WGS) entry which is preliminary data.</text>
</comment>
<sequence>MPSSTSISKTGLNDDNVIFAANEDEVQRLDKQHKVVYSAIPQLFLAPIDLAEGWLRVLDQATGSGSYLRAEELFKANEESYFPKETPNDTSYHHQTMNEPWPLKWQGTFDLVHSRMALPGVGLSSLDDAVMNLVKLWQDWGAGPVLQQFQQAMRQLVGMVTNGQGVDMREGPTALVEKAGLTKVQHAIFAVPAGVKAKENVRELSLQSMFATASLATVTLKKLQPVELKANIDSLSARLVGELGKTGGSYNLFALWVRMPGFC</sequence>
<evidence type="ECO:0000313" key="2">
    <source>
        <dbReference type="Proteomes" id="UP000293823"/>
    </source>
</evidence>
<dbReference type="EMBL" id="PEJP01000097">
    <property type="protein sequence ID" value="RYO26733.1"/>
    <property type="molecule type" value="Genomic_DNA"/>
</dbReference>